<sequence>MAILKVDHLTKTFGRFTAVDHISFELQEGEILGYLGPNGAGKTTTIQMLLGVLTPTSGEVSYFGKPLAKNRQEVMEQINFSSTYNDLPHRLTVQEIMLYTSYLYEIANRSERIQKIREVFHLHKLWHKQIKELSAGQTTRVGLAKALINYPKVLLLDEPTASLDPDVATYIRQFLLTQQEKFQVSILITSHNMAEIEELCDRVIFLNKGKIIADDTPINLAKTIQISHVTLMITDGMKRTQEICNNQKLSFKVEGRYITINLPEKQIPDFLKNILEKGIEYSEISIDKPTLEDYFLQIAEKK</sequence>
<reference evidence="6 7" key="1">
    <citation type="journal article" date="2016" name="Nat. Commun.">
        <title>Thousands of microbial genomes shed light on interconnected biogeochemical processes in an aquifer system.</title>
        <authorList>
            <person name="Anantharaman K."/>
            <person name="Brown C.T."/>
            <person name="Hug L.A."/>
            <person name="Sharon I."/>
            <person name="Castelle C.J."/>
            <person name="Probst A.J."/>
            <person name="Thomas B.C."/>
            <person name="Singh A."/>
            <person name="Wilkins M.J."/>
            <person name="Karaoz U."/>
            <person name="Brodie E.L."/>
            <person name="Williams K.H."/>
            <person name="Hubbard S.S."/>
            <person name="Banfield J.F."/>
        </authorList>
    </citation>
    <scope>NUCLEOTIDE SEQUENCE [LARGE SCALE GENOMIC DNA]</scope>
</reference>
<evidence type="ECO:0000259" key="5">
    <source>
        <dbReference type="PROSITE" id="PS50893"/>
    </source>
</evidence>
<name>A0A1F5E2T6_9BACT</name>
<comment type="similarity">
    <text evidence="1">Belongs to the ABC transporter superfamily.</text>
</comment>
<proteinExistence type="inferred from homology"/>
<dbReference type="InterPro" id="IPR027417">
    <property type="entry name" value="P-loop_NTPase"/>
</dbReference>
<comment type="caution">
    <text evidence="6">The sequence shown here is derived from an EMBL/GenBank/DDBJ whole genome shotgun (WGS) entry which is preliminary data.</text>
</comment>
<evidence type="ECO:0000313" key="6">
    <source>
        <dbReference type="EMBL" id="OGD61739.1"/>
    </source>
</evidence>
<dbReference type="GO" id="GO:0016887">
    <property type="term" value="F:ATP hydrolysis activity"/>
    <property type="evidence" value="ECO:0007669"/>
    <property type="project" value="InterPro"/>
</dbReference>
<keyword evidence="2" id="KW-0813">Transport</keyword>
<accession>A0A1F5E2T6</accession>
<dbReference type="CDD" id="cd03230">
    <property type="entry name" value="ABC_DR_subfamily_A"/>
    <property type="match status" value="1"/>
</dbReference>
<evidence type="ECO:0000256" key="1">
    <source>
        <dbReference type="ARBA" id="ARBA00005417"/>
    </source>
</evidence>
<evidence type="ECO:0000256" key="4">
    <source>
        <dbReference type="ARBA" id="ARBA00022840"/>
    </source>
</evidence>
<keyword evidence="4" id="KW-0067">ATP-binding</keyword>
<evidence type="ECO:0000313" key="7">
    <source>
        <dbReference type="Proteomes" id="UP000177006"/>
    </source>
</evidence>
<keyword evidence="3" id="KW-0547">Nucleotide-binding</keyword>
<organism evidence="6 7">
    <name type="scientific">Candidatus Beckwithbacteria bacterium RBG_13_42_9</name>
    <dbReference type="NCBI Taxonomy" id="1797457"/>
    <lineage>
        <taxon>Bacteria</taxon>
        <taxon>Candidatus Beckwithiibacteriota</taxon>
    </lineage>
</organism>
<gene>
    <name evidence="6" type="ORF">A2160_04675</name>
</gene>
<dbReference type="PROSITE" id="PS50893">
    <property type="entry name" value="ABC_TRANSPORTER_2"/>
    <property type="match status" value="1"/>
</dbReference>
<dbReference type="PANTHER" id="PTHR42711">
    <property type="entry name" value="ABC TRANSPORTER ATP-BINDING PROTEIN"/>
    <property type="match status" value="1"/>
</dbReference>
<dbReference type="STRING" id="1797457.A2160_04675"/>
<dbReference type="PANTHER" id="PTHR42711:SF5">
    <property type="entry name" value="ABC TRANSPORTER ATP-BINDING PROTEIN NATA"/>
    <property type="match status" value="1"/>
</dbReference>
<dbReference type="InterPro" id="IPR003593">
    <property type="entry name" value="AAA+_ATPase"/>
</dbReference>
<dbReference type="SMART" id="SM00382">
    <property type="entry name" value="AAA"/>
    <property type="match status" value="1"/>
</dbReference>
<dbReference type="Gene3D" id="3.40.50.300">
    <property type="entry name" value="P-loop containing nucleotide triphosphate hydrolases"/>
    <property type="match status" value="1"/>
</dbReference>
<dbReference type="SUPFAM" id="SSF52540">
    <property type="entry name" value="P-loop containing nucleoside triphosphate hydrolases"/>
    <property type="match status" value="1"/>
</dbReference>
<dbReference type="InterPro" id="IPR003439">
    <property type="entry name" value="ABC_transporter-like_ATP-bd"/>
</dbReference>
<dbReference type="InterPro" id="IPR050763">
    <property type="entry name" value="ABC_transporter_ATP-binding"/>
</dbReference>
<dbReference type="AlphaFoldDB" id="A0A1F5E2T6"/>
<protein>
    <recommendedName>
        <fullName evidence="5">ABC transporter domain-containing protein</fullName>
    </recommendedName>
</protein>
<feature type="domain" description="ABC transporter" evidence="5">
    <location>
        <begin position="4"/>
        <end position="233"/>
    </location>
</feature>
<dbReference type="Pfam" id="PF00005">
    <property type="entry name" value="ABC_tran"/>
    <property type="match status" value="1"/>
</dbReference>
<evidence type="ECO:0000256" key="3">
    <source>
        <dbReference type="ARBA" id="ARBA00022741"/>
    </source>
</evidence>
<dbReference type="Proteomes" id="UP000177006">
    <property type="component" value="Unassembled WGS sequence"/>
</dbReference>
<evidence type="ECO:0000256" key="2">
    <source>
        <dbReference type="ARBA" id="ARBA00022448"/>
    </source>
</evidence>
<dbReference type="GO" id="GO:0005524">
    <property type="term" value="F:ATP binding"/>
    <property type="evidence" value="ECO:0007669"/>
    <property type="project" value="UniProtKB-KW"/>
</dbReference>
<dbReference type="EMBL" id="MEZK01000034">
    <property type="protein sequence ID" value="OGD61739.1"/>
    <property type="molecule type" value="Genomic_DNA"/>
</dbReference>